<evidence type="ECO:0000313" key="2">
    <source>
        <dbReference type="Proteomes" id="UP001362999"/>
    </source>
</evidence>
<reference evidence="1 2" key="1">
    <citation type="journal article" date="2024" name="J Genomics">
        <title>Draft genome sequencing and assembly of Favolaschia claudopus CIRM-BRFM 2984 isolated from oak limbs.</title>
        <authorList>
            <person name="Navarro D."/>
            <person name="Drula E."/>
            <person name="Chaduli D."/>
            <person name="Cazenave R."/>
            <person name="Ahrendt S."/>
            <person name="Wang J."/>
            <person name="Lipzen A."/>
            <person name="Daum C."/>
            <person name="Barry K."/>
            <person name="Grigoriev I.V."/>
            <person name="Favel A."/>
            <person name="Rosso M.N."/>
            <person name="Martin F."/>
        </authorList>
    </citation>
    <scope>NUCLEOTIDE SEQUENCE [LARGE SCALE GENOMIC DNA]</scope>
    <source>
        <strain evidence="1 2">CIRM-BRFM 2984</strain>
    </source>
</reference>
<proteinExistence type="predicted"/>
<sequence length="253" mass="27910">MSQTQVQDLSGRLLKTLQDLNPRRKTFASTPQGFKTSIRAATHARQGFKPHLKTRRPCKAATSRPHLAPQDLRVKALHPTSSFVPSRICVYSQQHPPTPDSSNSPSRMGRLSSSFLVAPAYDLWPSPLPFKTSVGDCPRRLNLNGSTRISSSMRQDLKLRRKICASTQPQAASQALARQGLNLKNASRASRLGALRPQAASQDSTARQGINLKTCQVALKGSARQVHKTFWISRTILSSSPFNSSLPYNTRRS</sequence>
<name>A0AAW0CNL2_9AGAR</name>
<organism evidence="1 2">
    <name type="scientific">Favolaschia claudopus</name>
    <dbReference type="NCBI Taxonomy" id="2862362"/>
    <lineage>
        <taxon>Eukaryota</taxon>
        <taxon>Fungi</taxon>
        <taxon>Dikarya</taxon>
        <taxon>Basidiomycota</taxon>
        <taxon>Agaricomycotina</taxon>
        <taxon>Agaricomycetes</taxon>
        <taxon>Agaricomycetidae</taxon>
        <taxon>Agaricales</taxon>
        <taxon>Marasmiineae</taxon>
        <taxon>Mycenaceae</taxon>
        <taxon>Favolaschia</taxon>
    </lineage>
</organism>
<accession>A0AAW0CNL2</accession>
<dbReference type="Proteomes" id="UP001362999">
    <property type="component" value="Unassembled WGS sequence"/>
</dbReference>
<dbReference type="EMBL" id="JAWWNJ010000015">
    <property type="protein sequence ID" value="KAK7040616.1"/>
    <property type="molecule type" value="Genomic_DNA"/>
</dbReference>
<comment type="caution">
    <text evidence="1">The sequence shown here is derived from an EMBL/GenBank/DDBJ whole genome shotgun (WGS) entry which is preliminary data.</text>
</comment>
<protein>
    <submittedName>
        <fullName evidence="1">Uncharacterized protein</fullName>
    </submittedName>
</protein>
<keyword evidence="2" id="KW-1185">Reference proteome</keyword>
<gene>
    <name evidence="1" type="ORF">R3P38DRAFT_2769094</name>
</gene>
<dbReference type="AlphaFoldDB" id="A0AAW0CNL2"/>
<evidence type="ECO:0000313" key="1">
    <source>
        <dbReference type="EMBL" id="KAK7040616.1"/>
    </source>
</evidence>